<dbReference type="OrthoDB" id="9771072at2"/>
<evidence type="ECO:0000256" key="5">
    <source>
        <dbReference type="ARBA" id="ARBA00023295"/>
    </source>
</evidence>
<evidence type="ECO:0000313" key="9">
    <source>
        <dbReference type="Proteomes" id="UP000289238"/>
    </source>
</evidence>
<dbReference type="PANTHER" id="PTHR43818:SF1">
    <property type="entry name" value="GLYCOSYL HYDROLASE FAMILY 109 PROTEIN"/>
    <property type="match status" value="1"/>
</dbReference>
<dbReference type="InterPro" id="IPR050463">
    <property type="entry name" value="Gfo/Idh/MocA_oxidrdct_glycsds"/>
</dbReference>
<keyword evidence="5" id="KW-0326">Glycosidase</keyword>
<dbReference type="InterPro" id="IPR000683">
    <property type="entry name" value="Gfo/Idh/MocA-like_OxRdtase_N"/>
</dbReference>
<keyword evidence="9" id="KW-1185">Reference proteome</keyword>
<feature type="domain" description="Gfo/Idh/MocA-like oxidoreductase N-terminal" evidence="6">
    <location>
        <begin position="59"/>
        <end position="184"/>
    </location>
</feature>
<dbReference type="Proteomes" id="UP000289238">
    <property type="component" value="Unassembled WGS sequence"/>
</dbReference>
<comment type="similarity">
    <text evidence="2">Belongs to the Gfo/Idh/MocA family. Glycosyl hydrolase 109 subfamily.</text>
</comment>
<evidence type="ECO:0000259" key="6">
    <source>
        <dbReference type="Pfam" id="PF01408"/>
    </source>
</evidence>
<evidence type="ECO:0000259" key="7">
    <source>
        <dbReference type="Pfam" id="PF21252"/>
    </source>
</evidence>
<evidence type="ECO:0000313" key="8">
    <source>
        <dbReference type="EMBL" id="RXG21209.1"/>
    </source>
</evidence>
<protein>
    <submittedName>
        <fullName evidence="8">Oxidoreductase family protein</fullName>
    </submittedName>
</protein>
<evidence type="ECO:0000256" key="1">
    <source>
        <dbReference type="ARBA" id="ARBA00001911"/>
    </source>
</evidence>
<dbReference type="InterPro" id="IPR006311">
    <property type="entry name" value="TAT_signal"/>
</dbReference>
<keyword evidence="3" id="KW-0378">Hydrolase</keyword>
<dbReference type="GO" id="GO:0016798">
    <property type="term" value="F:hydrolase activity, acting on glycosyl bonds"/>
    <property type="evidence" value="ECO:0007669"/>
    <property type="project" value="UniProtKB-KW"/>
</dbReference>
<dbReference type="Pfam" id="PF21252">
    <property type="entry name" value="Glyco_hydro_109_C"/>
    <property type="match status" value="1"/>
</dbReference>
<dbReference type="SUPFAM" id="SSF51735">
    <property type="entry name" value="NAD(P)-binding Rossmann-fold domains"/>
    <property type="match status" value="1"/>
</dbReference>
<comment type="cofactor">
    <cofactor evidence="1">
        <name>NAD(+)</name>
        <dbReference type="ChEBI" id="CHEBI:57540"/>
    </cofactor>
</comment>
<keyword evidence="4" id="KW-0520">NAD</keyword>
<dbReference type="PANTHER" id="PTHR43818">
    <property type="entry name" value="BCDNA.GH03377"/>
    <property type="match status" value="1"/>
</dbReference>
<proteinExistence type="inferred from homology"/>
<gene>
    <name evidence="8" type="ORF">DSM00_2726</name>
</gene>
<dbReference type="GO" id="GO:0000166">
    <property type="term" value="F:nucleotide binding"/>
    <property type="evidence" value="ECO:0007669"/>
    <property type="project" value="InterPro"/>
</dbReference>
<organism evidence="8 9">
    <name type="scientific">Leeuwenhoekiella aequorea</name>
    <dbReference type="NCBI Taxonomy" id="283736"/>
    <lineage>
        <taxon>Bacteria</taxon>
        <taxon>Pseudomonadati</taxon>
        <taxon>Bacteroidota</taxon>
        <taxon>Flavobacteriia</taxon>
        <taxon>Flavobacteriales</taxon>
        <taxon>Flavobacteriaceae</taxon>
        <taxon>Leeuwenhoekiella</taxon>
    </lineage>
</organism>
<dbReference type="InterPro" id="IPR049303">
    <property type="entry name" value="Glyco_hydro_109_C"/>
</dbReference>
<name>A0A4Q0P6C5_9FLAO</name>
<dbReference type="InterPro" id="IPR036291">
    <property type="entry name" value="NAD(P)-bd_dom_sf"/>
</dbReference>
<comment type="caution">
    <text evidence="8">The sequence shown here is derived from an EMBL/GenBank/DDBJ whole genome shotgun (WGS) entry which is preliminary data.</text>
</comment>
<evidence type="ECO:0000256" key="2">
    <source>
        <dbReference type="ARBA" id="ARBA00009329"/>
    </source>
</evidence>
<dbReference type="Gene3D" id="3.40.50.720">
    <property type="entry name" value="NAD(P)-binding Rossmann-like Domain"/>
    <property type="match status" value="1"/>
</dbReference>
<dbReference type="Pfam" id="PF01408">
    <property type="entry name" value="GFO_IDH_MocA"/>
    <property type="match status" value="1"/>
</dbReference>
<dbReference type="EMBL" id="QOVM01000006">
    <property type="protein sequence ID" value="RXG21209.1"/>
    <property type="molecule type" value="Genomic_DNA"/>
</dbReference>
<feature type="domain" description="Glycosyl hydrolase 109 C-terminal" evidence="7">
    <location>
        <begin position="195"/>
        <end position="356"/>
    </location>
</feature>
<evidence type="ECO:0000256" key="3">
    <source>
        <dbReference type="ARBA" id="ARBA00022801"/>
    </source>
</evidence>
<dbReference type="PROSITE" id="PS51318">
    <property type="entry name" value="TAT"/>
    <property type="match status" value="1"/>
</dbReference>
<reference evidence="8 9" key="1">
    <citation type="submission" date="2018-07" db="EMBL/GenBank/DDBJ databases">
        <title>Leeuwenhoekiella genomics.</title>
        <authorList>
            <person name="Tahon G."/>
            <person name="Willems A."/>
        </authorList>
    </citation>
    <scope>NUCLEOTIDE SEQUENCE [LARGE SCALE GENOMIC DNA]</scope>
    <source>
        <strain evidence="8 9">LMG 22550</strain>
    </source>
</reference>
<sequence>MENNRRKFMKLTSIGAVGLMGGSILAREANLTFPGSKSSVPGISSFNMSGYSAPKLDEVRIGFIGLGMRGPGAVKRMSLIEGVSIKGLCDLREESVLKSKALLKDTKHNPDLYSGSAYAWKEMVDRDDIDLIYIATPWDWHTPMAVYAMEAGKHVAVEVPASKTIDEAWELVETSERTKKHCMMLENCCYDFFELLTLNMARQNYFGDIIHGEGAYIHNLLDLNFDKEEGYQGMWRLEENATRNGNLYPTHGLGPICQIMNINRGDRMDYLNSLSSADFDMQKRAKQRANTDPFFSDYANKNFRGNMNTTLIKTKMGRSIMVQHDVSSPRPYSRIHMVSGTKAFAQKWPTPGKVAVNDIWLTEKEMAGIEEKYTPELVKKVGNLAKKIGGHGGMDFIMDWRLIDCLRNGLPLDQDVYDAALWSSVGTLSEQSVANRSNSVDVPDFTRGNWKSNKPVDIGLQGAGNTSVNFK</sequence>
<dbReference type="Gene3D" id="3.30.360.10">
    <property type="entry name" value="Dihydrodipicolinate Reductase, domain 2"/>
    <property type="match status" value="1"/>
</dbReference>
<dbReference type="AlphaFoldDB" id="A0A4Q0P6C5"/>
<evidence type="ECO:0000256" key="4">
    <source>
        <dbReference type="ARBA" id="ARBA00023027"/>
    </source>
</evidence>
<accession>A0A4Q0P6C5</accession>